<evidence type="ECO:0000313" key="2">
    <source>
        <dbReference type="Proteomes" id="UP000252086"/>
    </source>
</evidence>
<evidence type="ECO:0000313" key="1">
    <source>
        <dbReference type="EMBL" id="RBO83882.1"/>
    </source>
</evidence>
<dbReference type="EMBL" id="QNRF01000003">
    <property type="protein sequence ID" value="RBO83882.1"/>
    <property type="molecule type" value="Genomic_DNA"/>
</dbReference>
<comment type="caution">
    <text evidence="1">The sequence shown here is derived from an EMBL/GenBank/DDBJ whole genome shotgun (WGS) entry which is preliminary data.</text>
</comment>
<organism evidence="1 2">
    <name type="scientific">Marinomonas aquiplantarum</name>
    <dbReference type="NCBI Taxonomy" id="491951"/>
    <lineage>
        <taxon>Bacteria</taxon>
        <taxon>Pseudomonadati</taxon>
        <taxon>Pseudomonadota</taxon>
        <taxon>Gammaproteobacteria</taxon>
        <taxon>Oceanospirillales</taxon>
        <taxon>Oceanospirillaceae</taxon>
        <taxon>Marinomonas</taxon>
    </lineage>
</organism>
<keyword evidence="2" id="KW-1185">Reference proteome</keyword>
<proteinExistence type="predicted"/>
<dbReference type="RefSeq" id="WP_181799803.1">
    <property type="nucleotide sequence ID" value="NZ_QNRF01000003.1"/>
</dbReference>
<protein>
    <submittedName>
        <fullName evidence="1">Uncharacterized protein</fullName>
    </submittedName>
</protein>
<sequence>MMIMLFTRRLKGTMKLLNKAYKFLFTEAKLERFPNPNSPASYINWSGVETTDWLA</sequence>
<gene>
    <name evidence="1" type="ORF">DFP76_103156</name>
</gene>
<accession>A0A366D1D5</accession>
<name>A0A366D1D5_9GAMM</name>
<reference evidence="1 2" key="1">
    <citation type="submission" date="2018-06" db="EMBL/GenBank/DDBJ databases">
        <title>Genomic Encyclopedia of Type Strains, Phase III (KMG-III): the genomes of soil and plant-associated and newly described type strains.</title>
        <authorList>
            <person name="Whitman W."/>
        </authorList>
    </citation>
    <scope>NUCLEOTIDE SEQUENCE [LARGE SCALE GENOMIC DNA]</scope>
    <source>
        <strain evidence="1 2">CECT 7732</strain>
    </source>
</reference>
<dbReference type="AlphaFoldDB" id="A0A366D1D5"/>
<dbReference type="Proteomes" id="UP000252086">
    <property type="component" value="Unassembled WGS sequence"/>
</dbReference>